<keyword evidence="6" id="KW-1185">Reference proteome</keyword>
<dbReference type="InterPro" id="IPR051487">
    <property type="entry name" value="Ser/Thr_Proteases_Immune/Dev"/>
</dbReference>
<dbReference type="InterPro" id="IPR043504">
    <property type="entry name" value="Peptidase_S1_PA_chymotrypsin"/>
</dbReference>
<dbReference type="InterPro" id="IPR009003">
    <property type="entry name" value="Peptidase_S1_PA"/>
</dbReference>
<dbReference type="InterPro" id="IPR001254">
    <property type="entry name" value="Trypsin_dom"/>
</dbReference>
<evidence type="ECO:0000313" key="6">
    <source>
        <dbReference type="Proteomes" id="UP000466442"/>
    </source>
</evidence>
<dbReference type="AlphaFoldDB" id="A0A8S9X335"/>
<evidence type="ECO:0000256" key="3">
    <source>
        <dbReference type="SAM" id="SignalP"/>
    </source>
</evidence>
<dbReference type="Gene3D" id="2.40.10.10">
    <property type="entry name" value="Trypsin-like serine proteases"/>
    <property type="match status" value="4"/>
</dbReference>
<evidence type="ECO:0000259" key="4">
    <source>
        <dbReference type="PROSITE" id="PS50240"/>
    </source>
</evidence>
<dbReference type="SUPFAM" id="SSF50494">
    <property type="entry name" value="Trypsin-like serine proteases"/>
    <property type="match status" value="2"/>
</dbReference>
<evidence type="ECO:0000256" key="2">
    <source>
        <dbReference type="ARBA" id="ARBA00024195"/>
    </source>
</evidence>
<protein>
    <recommendedName>
        <fullName evidence="4">Peptidase S1 domain-containing protein</fullName>
    </recommendedName>
</protein>
<gene>
    <name evidence="5" type="ORF">GE061_003781</name>
</gene>
<comment type="caution">
    <text evidence="5">The sequence shown here is derived from an EMBL/GenBank/DDBJ whole genome shotgun (WGS) entry which is preliminary data.</text>
</comment>
<dbReference type="GO" id="GO:0006508">
    <property type="term" value="P:proteolysis"/>
    <property type="evidence" value="ECO:0007669"/>
    <property type="project" value="InterPro"/>
</dbReference>
<organism evidence="5 6">
    <name type="scientific">Apolygus lucorum</name>
    <name type="common">Small green plant bug</name>
    <name type="synonym">Lygocoris lucorum</name>
    <dbReference type="NCBI Taxonomy" id="248454"/>
    <lineage>
        <taxon>Eukaryota</taxon>
        <taxon>Metazoa</taxon>
        <taxon>Ecdysozoa</taxon>
        <taxon>Arthropoda</taxon>
        <taxon>Hexapoda</taxon>
        <taxon>Insecta</taxon>
        <taxon>Pterygota</taxon>
        <taxon>Neoptera</taxon>
        <taxon>Paraneoptera</taxon>
        <taxon>Hemiptera</taxon>
        <taxon>Heteroptera</taxon>
        <taxon>Panheteroptera</taxon>
        <taxon>Cimicomorpha</taxon>
        <taxon>Miridae</taxon>
        <taxon>Mirini</taxon>
        <taxon>Apolygus</taxon>
    </lineage>
</organism>
<feature type="domain" description="Peptidase S1" evidence="4">
    <location>
        <begin position="27"/>
        <end position="304"/>
    </location>
</feature>
<dbReference type="PROSITE" id="PS50240">
    <property type="entry name" value="TRYPSIN_DOM"/>
    <property type="match status" value="2"/>
</dbReference>
<keyword evidence="3" id="KW-0732">Signal</keyword>
<comment type="similarity">
    <text evidence="2">Belongs to the peptidase S1 family. CLIP subfamily.</text>
</comment>
<name>A0A8S9X335_APOLU</name>
<dbReference type="OrthoDB" id="10066789at2759"/>
<feature type="chain" id="PRO_5035861698" description="Peptidase S1 domain-containing protein" evidence="3">
    <location>
        <begin position="24"/>
        <end position="622"/>
    </location>
</feature>
<dbReference type="Proteomes" id="UP000466442">
    <property type="component" value="Unassembled WGS sequence"/>
</dbReference>
<feature type="domain" description="Peptidase S1" evidence="4">
    <location>
        <begin position="332"/>
        <end position="605"/>
    </location>
</feature>
<sequence length="622" mass="70321">MLNSVRYFLAIVGVAMISELAEGSDRVVGFQRAIYIPAKKPFWKYLESFENLCMGILLTPTDVLTTCDCMTEIKGTDQRHPSAQTEEQNGLRVISPSILRIRTNELNGEKAEHINVTEVRIHPRCDGFGGYDYAMVRLKTAVSVPISLTENYFPYSRTNKGIYGEETDGEPECYVSTLLKERREWNDHSPFKYTGISMIPVVVADTEECREFINFDPNYVRYDWANKICIESTKMVPLCKGDMGVPLICNETLVGIVTANSAFCDWNSSLNVVSSLNGAWQFIDGFIKTGGFQYFKNKAQEVLNSIRGMFPLFLIAFGFASVHLGVQCSERIVGVERIMSLPTSSGGRWESVSNYHDGCAGVLMSTTEVLTTCECVIHNSRHEHMISLHKREGDEIRLLDLSELRIRTKDIISLDSEFIGVSEVQVHPKCDGYGAYDFAMMRLVRPVNVSDKALANFPFGEEWNGKWSSTNEPDTGCHLATYLTNALMWDHSHKTMVKYQDMTEIPVDVIRMEVCNSYVKFGTKRRNFDKNVEICVEAASKVPICKADMGSPLICNNRLIGITTVTELTCNNQALSIVSSLDGSWNFIYDFMEIDFKHWFARRAKKLLIKSFKYLMHVSIGL</sequence>
<evidence type="ECO:0000313" key="5">
    <source>
        <dbReference type="EMBL" id="KAF6203363.1"/>
    </source>
</evidence>
<dbReference type="SMART" id="SM00020">
    <property type="entry name" value="Tryp_SPc"/>
    <property type="match status" value="1"/>
</dbReference>
<dbReference type="EMBL" id="WIXP02000011">
    <property type="protein sequence ID" value="KAF6203363.1"/>
    <property type="molecule type" value="Genomic_DNA"/>
</dbReference>
<reference evidence="5" key="1">
    <citation type="journal article" date="2021" name="Mol. Ecol. Resour.">
        <title>Apolygus lucorum genome provides insights into omnivorousness and mesophyll feeding.</title>
        <authorList>
            <person name="Liu Y."/>
            <person name="Liu H."/>
            <person name="Wang H."/>
            <person name="Huang T."/>
            <person name="Liu B."/>
            <person name="Yang B."/>
            <person name="Yin L."/>
            <person name="Li B."/>
            <person name="Zhang Y."/>
            <person name="Zhang S."/>
            <person name="Jiang F."/>
            <person name="Zhang X."/>
            <person name="Ren Y."/>
            <person name="Wang B."/>
            <person name="Wang S."/>
            <person name="Lu Y."/>
            <person name="Wu K."/>
            <person name="Fan W."/>
            <person name="Wang G."/>
        </authorList>
    </citation>
    <scope>NUCLEOTIDE SEQUENCE</scope>
    <source>
        <strain evidence="5">12Hb</strain>
    </source>
</reference>
<dbReference type="Pfam" id="PF00089">
    <property type="entry name" value="Trypsin"/>
    <property type="match status" value="2"/>
</dbReference>
<evidence type="ECO:0000256" key="1">
    <source>
        <dbReference type="ARBA" id="ARBA00023157"/>
    </source>
</evidence>
<dbReference type="PANTHER" id="PTHR24256">
    <property type="entry name" value="TRYPTASE-RELATED"/>
    <property type="match status" value="1"/>
</dbReference>
<feature type="signal peptide" evidence="3">
    <location>
        <begin position="1"/>
        <end position="23"/>
    </location>
</feature>
<proteinExistence type="inferred from homology"/>
<dbReference type="GO" id="GO:0004252">
    <property type="term" value="F:serine-type endopeptidase activity"/>
    <property type="evidence" value="ECO:0007669"/>
    <property type="project" value="InterPro"/>
</dbReference>
<keyword evidence="1" id="KW-1015">Disulfide bond</keyword>
<accession>A0A8S9X335</accession>